<organism evidence="3 4">
    <name type="scientific">Pseudahrensia aquimaris</name>
    <dbReference type="NCBI Taxonomy" id="744461"/>
    <lineage>
        <taxon>Bacteria</taxon>
        <taxon>Pseudomonadati</taxon>
        <taxon>Pseudomonadota</taxon>
        <taxon>Alphaproteobacteria</taxon>
        <taxon>Hyphomicrobiales</taxon>
        <taxon>Ahrensiaceae</taxon>
        <taxon>Pseudahrensia</taxon>
    </lineage>
</organism>
<dbReference type="EMBL" id="JBHTJV010000003">
    <property type="protein sequence ID" value="MFD0915706.1"/>
    <property type="molecule type" value="Genomic_DNA"/>
</dbReference>
<proteinExistence type="inferred from homology"/>
<dbReference type="InterPro" id="IPR006016">
    <property type="entry name" value="UspA"/>
</dbReference>
<accession>A0ABW3FB95</accession>
<dbReference type="SUPFAM" id="SSF52402">
    <property type="entry name" value="Adenine nucleotide alpha hydrolases-like"/>
    <property type="match status" value="2"/>
</dbReference>
<dbReference type="RefSeq" id="WP_377211553.1">
    <property type="nucleotide sequence ID" value="NZ_JBHTJV010000003.1"/>
</dbReference>
<evidence type="ECO:0000313" key="4">
    <source>
        <dbReference type="Proteomes" id="UP001597101"/>
    </source>
</evidence>
<dbReference type="PRINTS" id="PR01438">
    <property type="entry name" value="UNVRSLSTRESS"/>
</dbReference>
<gene>
    <name evidence="3" type="ORF">ACFQ14_04740</name>
</gene>
<comment type="caution">
    <text evidence="3">The sequence shown here is derived from an EMBL/GenBank/DDBJ whole genome shotgun (WGS) entry which is preliminary data.</text>
</comment>
<dbReference type="Pfam" id="PF00582">
    <property type="entry name" value="Usp"/>
    <property type="match status" value="1"/>
</dbReference>
<dbReference type="PANTHER" id="PTHR46268">
    <property type="entry name" value="STRESS RESPONSE PROTEIN NHAX"/>
    <property type="match status" value="1"/>
</dbReference>
<dbReference type="InterPro" id="IPR006015">
    <property type="entry name" value="Universal_stress_UspA"/>
</dbReference>
<sequence>MAFKDILVHIDSSDACTDRVAAALALAERHEARVIGAALALESTISSYVGIAIPASLVSQQKEIVQKSAEEAVAKFTEAAKAAGVAHDSVVISCSASKAPARLAYHARHVDLTFMGQPNPDDDNASFNETLLDGVLFASGRPVYVVPYIGRNIRPIRKAVIAWDGGKKAVRALNDAIPILKDRNEVIVLVINPDDRGDAHGDKPGAEIAAHLARHGIEAKVDLHVAPDASADNLILNYLSDTGADLLVMGAYSHSRLRERAFGGVTNTILKQMITPVLMAE</sequence>
<dbReference type="Gene3D" id="3.40.50.12370">
    <property type="match status" value="1"/>
</dbReference>
<name>A0ABW3FB95_9HYPH</name>
<dbReference type="Proteomes" id="UP001597101">
    <property type="component" value="Unassembled WGS sequence"/>
</dbReference>
<dbReference type="PANTHER" id="PTHR46268:SF15">
    <property type="entry name" value="UNIVERSAL STRESS PROTEIN HP_0031"/>
    <property type="match status" value="1"/>
</dbReference>
<protein>
    <submittedName>
        <fullName evidence="3">Universal stress protein</fullName>
    </submittedName>
</protein>
<evidence type="ECO:0000313" key="3">
    <source>
        <dbReference type="EMBL" id="MFD0915706.1"/>
    </source>
</evidence>
<evidence type="ECO:0000259" key="2">
    <source>
        <dbReference type="Pfam" id="PF00582"/>
    </source>
</evidence>
<comment type="similarity">
    <text evidence="1">Belongs to the universal stress protein A family.</text>
</comment>
<feature type="domain" description="UspA" evidence="2">
    <location>
        <begin position="156"/>
        <end position="279"/>
    </location>
</feature>
<evidence type="ECO:0000256" key="1">
    <source>
        <dbReference type="ARBA" id="ARBA00008791"/>
    </source>
</evidence>
<dbReference type="CDD" id="cd00293">
    <property type="entry name" value="USP-like"/>
    <property type="match status" value="1"/>
</dbReference>
<keyword evidence="4" id="KW-1185">Reference proteome</keyword>
<reference evidence="4" key="1">
    <citation type="journal article" date="2019" name="Int. J. Syst. Evol. Microbiol.">
        <title>The Global Catalogue of Microorganisms (GCM) 10K type strain sequencing project: providing services to taxonomists for standard genome sequencing and annotation.</title>
        <authorList>
            <consortium name="The Broad Institute Genomics Platform"/>
            <consortium name="The Broad Institute Genome Sequencing Center for Infectious Disease"/>
            <person name="Wu L."/>
            <person name="Ma J."/>
        </authorList>
    </citation>
    <scope>NUCLEOTIDE SEQUENCE [LARGE SCALE GENOMIC DNA]</scope>
    <source>
        <strain evidence="4">CCUG 60023</strain>
    </source>
</reference>